<dbReference type="Pfam" id="PF12728">
    <property type="entry name" value="HTH_17"/>
    <property type="match status" value="1"/>
</dbReference>
<evidence type="ECO:0000313" key="2">
    <source>
        <dbReference type="EMBL" id="MDT3318121.1"/>
    </source>
</evidence>
<gene>
    <name evidence="2" type="ORF">Q9S71_14935</name>
</gene>
<evidence type="ECO:0000259" key="1">
    <source>
        <dbReference type="Pfam" id="PF12728"/>
    </source>
</evidence>
<dbReference type="InterPro" id="IPR041657">
    <property type="entry name" value="HTH_17"/>
</dbReference>
<proteinExistence type="predicted"/>
<dbReference type="EMBL" id="JAUZVV010000003">
    <property type="protein sequence ID" value="MDT3318121.1"/>
    <property type="molecule type" value="Genomic_DNA"/>
</dbReference>
<reference evidence="2 3" key="1">
    <citation type="submission" date="2023-08" db="EMBL/GenBank/DDBJ databases">
        <title>Microbacterium aquilitoris sp. nov. and Microbacterium gwkjibeachense sp. nov., isolated from beach.</title>
        <authorList>
            <person name="Lee S.D."/>
            <person name="Yang H."/>
            <person name="Kim I."/>
        </authorList>
    </citation>
    <scope>NUCLEOTIDE SEQUENCE [LARGE SCALE GENOMIC DNA]</scope>
    <source>
        <strain evidence="2 3">KSW4-11</strain>
    </source>
</reference>
<evidence type="ECO:0000313" key="3">
    <source>
        <dbReference type="Proteomes" id="UP001251849"/>
    </source>
</evidence>
<accession>A0ABU3GF80</accession>
<sequence>MSEEDYWAQFPDTLTTADVAKIIRTGAPAVRSRLRDGIIPGHRIADSWIMFKAEIRAWLASTSNRPSRPTEPVDVLTDYPDELSYRDLMRLFRVKYKGTIYIWLEQGHIPGSLVGNRWVVHKWQLRDLLEETSNQRLTPPPFTPADRPTA</sequence>
<dbReference type="Proteomes" id="UP001251849">
    <property type="component" value="Unassembled WGS sequence"/>
</dbReference>
<name>A0ABU3GF80_9MICO</name>
<comment type="caution">
    <text evidence="2">The sequence shown here is derived from an EMBL/GenBank/DDBJ whole genome shotgun (WGS) entry which is preliminary data.</text>
</comment>
<keyword evidence="3" id="KW-1185">Reference proteome</keyword>
<feature type="domain" description="Helix-turn-helix" evidence="1">
    <location>
        <begin position="14"/>
        <end position="61"/>
    </location>
</feature>
<dbReference type="RefSeq" id="WP_311863451.1">
    <property type="nucleotide sequence ID" value="NZ_JAUZVV010000003.1"/>
</dbReference>
<protein>
    <submittedName>
        <fullName evidence="2">Helix-turn-helix domain-containing protein</fullName>
    </submittedName>
</protein>
<organism evidence="2 3">
    <name type="scientific">Microbacterium gawkjiense</name>
    <dbReference type="NCBI Taxonomy" id="3067309"/>
    <lineage>
        <taxon>Bacteria</taxon>
        <taxon>Bacillati</taxon>
        <taxon>Actinomycetota</taxon>
        <taxon>Actinomycetes</taxon>
        <taxon>Micrococcales</taxon>
        <taxon>Microbacteriaceae</taxon>
        <taxon>Microbacterium</taxon>
    </lineage>
</organism>